<protein>
    <submittedName>
        <fullName evidence="3 4">APHP domain protein</fullName>
    </submittedName>
</protein>
<keyword evidence="5" id="KW-1185">Reference proteome</keyword>
<name>A0A084WC36_ANOSI</name>
<dbReference type="Proteomes" id="UP000030765">
    <property type="component" value="Unassembled WGS sequence"/>
</dbReference>
<dbReference type="EMBL" id="KE525333">
    <property type="protein sequence ID" value="KFB47780.1"/>
    <property type="molecule type" value="Genomic_DNA"/>
</dbReference>
<reference evidence="3 5" key="1">
    <citation type="journal article" date="2014" name="BMC Genomics">
        <title>Genome sequence of Anopheles sinensis provides insight into genetics basis of mosquito competence for malaria parasites.</title>
        <authorList>
            <person name="Zhou D."/>
            <person name="Zhang D."/>
            <person name="Ding G."/>
            <person name="Shi L."/>
            <person name="Hou Q."/>
            <person name="Ye Y."/>
            <person name="Xu Y."/>
            <person name="Zhou H."/>
            <person name="Xiong C."/>
            <person name="Li S."/>
            <person name="Yu J."/>
            <person name="Hong S."/>
            <person name="Yu X."/>
            <person name="Zou P."/>
            <person name="Chen C."/>
            <person name="Chang X."/>
            <person name="Wang W."/>
            <person name="Lv Y."/>
            <person name="Sun Y."/>
            <person name="Ma L."/>
            <person name="Shen B."/>
            <person name="Zhu C."/>
        </authorList>
    </citation>
    <scope>NUCLEOTIDE SEQUENCE [LARGE SCALE GENOMIC DNA]</scope>
</reference>
<reference evidence="4" key="2">
    <citation type="submission" date="2020-05" db="UniProtKB">
        <authorList>
            <consortium name="EnsemblMetazoa"/>
        </authorList>
    </citation>
    <scope>IDENTIFICATION</scope>
</reference>
<evidence type="ECO:0000256" key="2">
    <source>
        <dbReference type="SAM" id="Phobius"/>
    </source>
</evidence>
<feature type="compositionally biased region" description="Polar residues" evidence="1">
    <location>
        <begin position="86"/>
        <end position="95"/>
    </location>
</feature>
<evidence type="ECO:0000313" key="3">
    <source>
        <dbReference type="EMBL" id="KFB47780.1"/>
    </source>
</evidence>
<dbReference type="EnsemblMetazoa" id="ASIC015852-RA">
    <property type="protein sequence ID" value="ASIC015852-PA"/>
    <property type="gene ID" value="ASIC015852"/>
</dbReference>
<organism evidence="3">
    <name type="scientific">Anopheles sinensis</name>
    <name type="common">Mosquito</name>
    <dbReference type="NCBI Taxonomy" id="74873"/>
    <lineage>
        <taxon>Eukaryota</taxon>
        <taxon>Metazoa</taxon>
        <taxon>Ecdysozoa</taxon>
        <taxon>Arthropoda</taxon>
        <taxon>Hexapoda</taxon>
        <taxon>Insecta</taxon>
        <taxon>Pterygota</taxon>
        <taxon>Neoptera</taxon>
        <taxon>Endopterygota</taxon>
        <taxon>Diptera</taxon>
        <taxon>Nematocera</taxon>
        <taxon>Culicoidea</taxon>
        <taxon>Culicidae</taxon>
        <taxon>Anophelinae</taxon>
        <taxon>Anopheles</taxon>
    </lineage>
</organism>
<dbReference type="VEuPathDB" id="VectorBase:ASIS001861"/>
<proteinExistence type="predicted"/>
<dbReference type="EMBL" id="ATLV01022555">
    <property type="status" value="NOT_ANNOTATED_CDS"/>
    <property type="molecule type" value="Genomic_DNA"/>
</dbReference>
<keyword evidence="2" id="KW-0472">Membrane</keyword>
<evidence type="ECO:0000313" key="4">
    <source>
        <dbReference type="EnsemblMetazoa" id="ASIC015852-PA"/>
    </source>
</evidence>
<dbReference type="AlphaFoldDB" id="A0A084WC36"/>
<evidence type="ECO:0000256" key="1">
    <source>
        <dbReference type="SAM" id="MobiDB-lite"/>
    </source>
</evidence>
<accession>A0A084WC36</accession>
<feature type="compositionally biased region" description="Basic and acidic residues" evidence="1">
    <location>
        <begin position="72"/>
        <end position="85"/>
    </location>
</feature>
<feature type="region of interest" description="Disordered" evidence="1">
    <location>
        <begin position="58"/>
        <end position="106"/>
    </location>
</feature>
<keyword evidence="2" id="KW-1133">Transmembrane helix</keyword>
<feature type="transmembrane region" description="Helical" evidence="2">
    <location>
        <begin position="115"/>
        <end position="139"/>
    </location>
</feature>
<sequence>MDECFGIRPCQYGFDRSTRNNKVAGWANSSSLVWLSVETKWKVVVPVASVVAFKNGSLDRKTSQRAKKTSQRAKEGEIGKTDEQKSTTNSETLRSTAGRHPRNPVARTYRGPDGVLHLVFNVAAVVVVVIVALCGLVQLSAQ</sequence>
<keyword evidence="2" id="KW-0812">Transmembrane</keyword>
<gene>
    <name evidence="3" type="ORF">ZHAS_00015852</name>
</gene>
<dbReference type="VEuPathDB" id="VectorBase:ASIC015852"/>
<evidence type="ECO:0000313" key="5">
    <source>
        <dbReference type="Proteomes" id="UP000030765"/>
    </source>
</evidence>